<keyword evidence="2" id="KW-1185">Reference proteome</keyword>
<evidence type="ECO:0008006" key="3">
    <source>
        <dbReference type="Google" id="ProtNLM"/>
    </source>
</evidence>
<protein>
    <recommendedName>
        <fullName evidence="3">MftR C-terminal domain-containing protein</fullName>
    </recommendedName>
</protein>
<accession>A0A849HEE6</accession>
<dbReference type="RefSeq" id="WP_171241720.1">
    <property type="nucleotide sequence ID" value="NZ_JABEPQ010000001.1"/>
</dbReference>
<evidence type="ECO:0000313" key="1">
    <source>
        <dbReference type="EMBL" id="NNM44581.1"/>
    </source>
</evidence>
<sequence length="85" mass="8902">MISWKGSVRNAMAIVTSAAEDPEGALVDDMIRAALADDAAEDVAHALAVIAASALGIAARWEGLPDDKVRQAVFTHVQTVLEGME</sequence>
<gene>
    <name evidence="1" type="ORF">HJG52_00985</name>
</gene>
<dbReference type="AlphaFoldDB" id="A0A849HEE6"/>
<dbReference type="EMBL" id="JABEPQ010000001">
    <property type="protein sequence ID" value="NNM44581.1"/>
    <property type="molecule type" value="Genomic_DNA"/>
</dbReference>
<organism evidence="1 2">
    <name type="scientific">Knoellia koreensis</name>
    <dbReference type="NCBI Taxonomy" id="2730921"/>
    <lineage>
        <taxon>Bacteria</taxon>
        <taxon>Bacillati</taxon>
        <taxon>Actinomycetota</taxon>
        <taxon>Actinomycetes</taxon>
        <taxon>Micrococcales</taxon>
        <taxon>Intrasporangiaceae</taxon>
        <taxon>Knoellia</taxon>
    </lineage>
</organism>
<name>A0A849HEE6_9MICO</name>
<proteinExistence type="predicted"/>
<comment type="caution">
    <text evidence="1">The sequence shown here is derived from an EMBL/GenBank/DDBJ whole genome shotgun (WGS) entry which is preliminary data.</text>
</comment>
<dbReference type="Proteomes" id="UP000588586">
    <property type="component" value="Unassembled WGS sequence"/>
</dbReference>
<reference evidence="1 2" key="1">
    <citation type="submission" date="2020-04" db="EMBL/GenBank/DDBJ databases">
        <title>Knoellia sp. isolate from air conditioner.</title>
        <authorList>
            <person name="Chea S."/>
            <person name="Kim D.-U."/>
        </authorList>
    </citation>
    <scope>NUCLEOTIDE SEQUENCE [LARGE SCALE GENOMIC DNA]</scope>
    <source>
        <strain evidence="1 2">DB2414S</strain>
    </source>
</reference>
<evidence type="ECO:0000313" key="2">
    <source>
        <dbReference type="Proteomes" id="UP000588586"/>
    </source>
</evidence>